<evidence type="ECO:0000256" key="9">
    <source>
        <dbReference type="ARBA" id="ARBA00040743"/>
    </source>
</evidence>
<dbReference type="PANTHER" id="PTHR47529:SF1">
    <property type="entry name" value="PERIPLASMIC CHAPERONE PPID"/>
    <property type="match status" value="1"/>
</dbReference>
<dbReference type="Pfam" id="PF13623">
    <property type="entry name" value="SurA_N_2"/>
    <property type="match status" value="1"/>
</dbReference>
<dbReference type="SUPFAM" id="SSF54534">
    <property type="entry name" value="FKBP-like"/>
    <property type="match status" value="1"/>
</dbReference>
<comment type="caution">
    <text evidence="13">The sequence shown here is derived from an EMBL/GenBank/DDBJ whole genome shotgun (WGS) entry which is preliminary data.</text>
</comment>
<reference evidence="13 14" key="1">
    <citation type="submission" date="2018-05" db="EMBL/GenBank/DDBJ databases">
        <title>Polaribacter aquimarinus sp. nov., isolated from sediment in a sediment of sea.</title>
        <authorList>
            <person name="Lu D."/>
        </authorList>
    </citation>
    <scope>NUCLEOTIDE SEQUENCE [LARGE SCALE GENOMIC DNA]</scope>
    <source>
        <strain evidence="13 14">ZY113</strain>
    </source>
</reference>
<protein>
    <recommendedName>
        <fullName evidence="9">Periplasmic chaperone PpiD</fullName>
    </recommendedName>
    <alternativeName>
        <fullName evidence="10">Periplasmic folding chaperone</fullName>
    </alternativeName>
</protein>
<evidence type="ECO:0000256" key="3">
    <source>
        <dbReference type="ARBA" id="ARBA00022519"/>
    </source>
</evidence>
<evidence type="ECO:0000256" key="11">
    <source>
        <dbReference type="PROSITE-ProRule" id="PRU00278"/>
    </source>
</evidence>
<keyword evidence="11" id="KW-0697">Rotamase</keyword>
<dbReference type="AlphaFoldDB" id="A0A2U2J727"/>
<gene>
    <name evidence="13" type="ORF">DIS07_14325</name>
</gene>
<keyword evidence="3" id="KW-0997">Cell inner membrane</keyword>
<evidence type="ECO:0000256" key="7">
    <source>
        <dbReference type="ARBA" id="ARBA00023186"/>
    </source>
</evidence>
<keyword evidence="4" id="KW-0812">Transmembrane</keyword>
<keyword evidence="7" id="KW-0143">Chaperone</keyword>
<keyword evidence="6" id="KW-0472">Membrane</keyword>
<comment type="similarity">
    <text evidence="8">Belongs to the PpiD chaperone family.</text>
</comment>
<dbReference type="EMBL" id="QFFG01000007">
    <property type="protein sequence ID" value="PWG04138.1"/>
    <property type="molecule type" value="Genomic_DNA"/>
</dbReference>
<dbReference type="OrthoDB" id="9812372at2"/>
<dbReference type="PANTHER" id="PTHR47529">
    <property type="entry name" value="PEPTIDYL-PROLYL CIS-TRANS ISOMERASE D"/>
    <property type="match status" value="1"/>
</dbReference>
<keyword evidence="5" id="KW-1133">Transmembrane helix</keyword>
<dbReference type="PROSITE" id="PS50198">
    <property type="entry name" value="PPIC_PPIASE_2"/>
    <property type="match status" value="1"/>
</dbReference>
<dbReference type="InterPro" id="IPR052029">
    <property type="entry name" value="PpiD_chaperone"/>
</dbReference>
<dbReference type="SUPFAM" id="SSF109998">
    <property type="entry name" value="Triger factor/SurA peptide-binding domain-like"/>
    <property type="match status" value="1"/>
</dbReference>
<proteinExistence type="inferred from homology"/>
<dbReference type="Proteomes" id="UP000245670">
    <property type="component" value="Unassembled WGS sequence"/>
</dbReference>
<comment type="subcellular location">
    <subcellularLocation>
        <location evidence="1">Cell inner membrane</location>
        <topology evidence="1">Single-pass type II membrane protein</topology>
        <orientation evidence="1">Periplasmic side</orientation>
    </subcellularLocation>
</comment>
<dbReference type="GO" id="GO:0003755">
    <property type="term" value="F:peptidyl-prolyl cis-trans isomerase activity"/>
    <property type="evidence" value="ECO:0007669"/>
    <property type="project" value="UniProtKB-KW"/>
</dbReference>
<organism evidence="13 14">
    <name type="scientific">Polaribacter aquimarinus</name>
    <dbReference type="NCBI Taxonomy" id="2100726"/>
    <lineage>
        <taxon>Bacteria</taxon>
        <taxon>Pseudomonadati</taxon>
        <taxon>Bacteroidota</taxon>
        <taxon>Flavobacteriia</taxon>
        <taxon>Flavobacteriales</taxon>
        <taxon>Flavobacteriaceae</taxon>
    </lineage>
</organism>
<keyword evidence="14" id="KW-1185">Reference proteome</keyword>
<sequence length="711" mass="79516">MAVLSKIRERSMFLIIIIGLALFAFVLDPSTLGDFFNSNKVNEIGEVNGESISRQEFADELESYKQQRGGRVSEMQAVKAVWNNILRQKIYKNQLEEAGISVGEADVWKELINVPSVKNNPQYLNEAGLFDESKFKQFLADTKENNPQLWSAWSNYMNQIKTNTERNAYDNLINAGLGASLKEGEADYFINNTKLNTQFIFIPYSSIVDSLVNVTKSDIANYIKENEADFKVDESRDISYVKFDITATPEDEAAIKDEVSKLLEDSIDRNKQTVVGLKNATNYKEFLNENDSDINLDENFKFKKDISNVISEKVFAGSKGDVFGPYKDKGFFKISKITEISKMPDSVKASHILIPFVGSQAANNETTKTEAQAKKTVDSIFNLVKRNKAKYTEIANEVNPDGTKGKGGDIGWVNYTAAFSPNFDADFANYMFNNKKGDINVVKTKFGFHIIRIDDQKNAQKVVKLVTFGRKIVASEATENAVFQKAEQFALELSKERRFTEVSKENKYLIRPAVGLKVLDENVPGLGNQRQIVSWAFGANTKVGTFKRFDLEGSHIVAIVSSKVDKGLSPVNKASARVKPILKNRKKAEIIRAKLNGNTLQEIANSNNTAIKTGTNVTLKSPTLSGAGSEPKIVGAMYNAELNKVYKGIEGNRGVYAFVVTKKELPTALPNYEASRKRIAQSRKGLNYRIFESIKKATEVKDYRANMYVSN</sequence>
<dbReference type="RefSeq" id="WP_109405955.1">
    <property type="nucleotide sequence ID" value="NZ_QFFG01000007.1"/>
</dbReference>
<evidence type="ECO:0000313" key="14">
    <source>
        <dbReference type="Proteomes" id="UP000245670"/>
    </source>
</evidence>
<dbReference type="GO" id="GO:0005886">
    <property type="term" value="C:plasma membrane"/>
    <property type="evidence" value="ECO:0007669"/>
    <property type="project" value="UniProtKB-SubCell"/>
</dbReference>
<evidence type="ECO:0000256" key="1">
    <source>
        <dbReference type="ARBA" id="ARBA00004382"/>
    </source>
</evidence>
<feature type="domain" description="PpiC" evidence="12">
    <location>
        <begin position="344"/>
        <end position="455"/>
    </location>
</feature>
<keyword evidence="2" id="KW-1003">Cell membrane</keyword>
<evidence type="ECO:0000256" key="6">
    <source>
        <dbReference type="ARBA" id="ARBA00023136"/>
    </source>
</evidence>
<accession>A0A2U2J727</accession>
<evidence type="ECO:0000256" key="8">
    <source>
        <dbReference type="ARBA" id="ARBA00038408"/>
    </source>
</evidence>
<evidence type="ECO:0000256" key="5">
    <source>
        <dbReference type="ARBA" id="ARBA00022989"/>
    </source>
</evidence>
<dbReference type="Pfam" id="PF13616">
    <property type="entry name" value="Rotamase_3"/>
    <property type="match status" value="1"/>
</dbReference>
<dbReference type="InterPro" id="IPR000297">
    <property type="entry name" value="PPIase_PpiC"/>
</dbReference>
<dbReference type="InterPro" id="IPR027304">
    <property type="entry name" value="Trigger_fact/SurA_dom_sf"/>
</dbReference>
<keyword evidence="11 13" id="KW-0413">Isomerase</keyword>
<dbReference type="InterPro" id="IPR046357">
    <property type="entry name" value="PPIase_dom_sf"/>
</dbReference>
<evidence type="ECO:0000256" key="4">
    <source>
        <dbReference type="ARBA" id="ARBA00022692"/>
    </source>
</evidence>
<evidence type="ECO:0000256" key="2">
    <source>
        <dbReference type="ARBA" id="ARBA00022475"/>
    </source>
</evidence>
<evidence type="ECO:0000259" key="12">
    <source>
        <dbReference type="PROSITE" id="PS50198"/>
    </source>
</evidence>
<name>A0A2U2J727_9FLAO</name>
<dbReference type="Gene3D" id="3.10.50.40">
    <property type="match status" value="1"/>
</dbReference>
<evidence type="ECO:0000256" key="10">
    <source>
        <dbReference type="ARBA" id="ARBA00042775"/>
    </source>
</evidence>
<evidence type="ECO:0000313" key="13">
    <source>
        <dbReference type="EMBL" id="PWG04138.1"/>
    </source>
</evidence>